<evidence type="ECO:0000256" key="9">
    <source>
        <dbReference type="ARBA" id="ARBA00047671"/>
    </source>
</evidence>
<comment type="function">
    <text evidence="10">Catalyzes the attachment of proline to tRNA(Pro) in a two-step reaction: proline is first activated by ATP to form Pro-AMP and then transferred to the acceptor end of tRNA(Pro). As ProRS can inadvertently accommodate and process non-cognate amino acids such as alanine and cysteine, to avoid such errors it has two additional distinct editing activities against alanine. One activity is designated as 'pretransfer' editing and involves the tRNA(Pro)-independent hydrolysis of activated Ala-AMP. The other activity is designated 'posttransfer' editing and involves deacylation of mischarged Ala-tRNA(Pro). The misacylated Cys-tRNA(Pro) is not edited by ProRS.</text>
</comment>
<comment type="domain">
    <text evidence="10">Consists of three domains: the N-terminal catalytic domain, the editing domain and the C-terminal anticodon-binding domain.</text>
</comment>
<dbReference type="InterPro" id="IPR033730">
    <property type="entry name" value="ProRS_core_prok"/>
</dbReference>
<feature type="domain" description="Aminoacyl-transfer RNA synthetases class-II family profile" evidence="11">
    <location>
        <begin position="33"/>
        <end position="471"/>
    </location>
</feature>
<dbReference type="PRINTS" id="PR01046">
    <property type="entry name" value="TRNASYNTHPRO"/>
</dbReference>
<dbReference type="InterPro" id="IPR045864">
    <property type="entry name" value="aa-tRNA-synth_II/BPL/LPL"/>
</dbReference>
<keyword evidence="5 10" id="KW-0547">Nucleotide-binding</keyword>
<protein>
    <recommendedName>
        <fullName evidence="10">Proline--tRNA ligase</fullName>
        <ecNumber evidence="10">6.1.1.15</ecNumber>
    </recommendedName>
    <alternativeName>
        <fullName evidence="10">Prolyl-tRNA synthetase</fullName>
        <shortName evidence="10">ProRS</shortName>
    </alternativeName>
</protein>
<dbReference type="HAMAP" id="MF_01569">
    <property type="entry name" value="Pro_tRNA_synth_type1"/>
    <property type="match status" value="1"/>
</dbReference>
<dbReference type="Gene3D" id="3.40.50.800">
    <property type="entry name" value="Anticodon-binding domain"/>
    <property type="match status" value="1"/>
</dbReference>
<dbReference type="SUPFAM" id="SSF52954">
    <property type="entry name" value="Class II aaRS ABD-related"/>
    <property type="match status" value="1"/>
</dbReference>
<dbReference type="GO" id="GO:0002161">
    <property type="term" value="F:aminoacyl-tRNA deacylase activity"/>
    <property type="evidence" value="ECO:0007669"/>
    <property type="project" value="InterPro"/>
</dbReference>
<dbReference type="InterPro" id="IPR002316">
    <property type="entry name" value="Pro-tRNA-ligase_IIa"/>
</dbReference>
<dbReference type="GO" id="GO:0004827">
    <property type="term" value="F:proline-tRNA ligase activity"/>
    <property type="evidence" value="ECO:0007669"/>
    <property type="project" value="UniProtKB-UniRule"/>
</dbReference>
<organism evidence="12 13">
    <name type="scientific">Candidatus Wallbacteria bacterium HGW-Wallbacteria-1</name>
    <dbReference type="NCBI Taxonomy" id="2013854"/>
    <lineage>
        <taxon>Bacteria</taxon>
        <taxon>Candidatus Walliibacteriota</taxon>
    </lineage>
</organism>
<dbReference type="EC" id="6.1.1.15" evidence="10"/>
<dbReference type="InterPro" id="IPR007214">
    <property type="entry name" value="YbaK/aa-tRNA-synth-assoc-dom"/>
</dbReference>
<evidence type="ECO:0000256" key="4">
    <source>
        <dbReference type="ARBA" id="ARBA00022598"/>
    </source>
</evidence>
<dbReference type="InterPro" id="IPR044140">
    <property type="entry name" value="ProRS_anticodon_short"/>
</dbReference>
<evidence type="ECO:0000313" key="13">
    <source>
        <dbReference type="Proteomes" id="UP000233256"/>
    </source>
</evidence>
<dbReference type="InterPro" id="IPR004154">
    <property type="entry name" value="Anticodon-bd"/>
</dbReference>
<comment type="subcellular location">
    <subcellularLocation>
        <location evidence="1 10">Cytoplasm</location>
    </subcellularLocation>
</comment>
<keyword evidence="3 10" id="KW-0963">Cytoplasm</keyword>
<dbReference type="Pfam" id="PF00587">
    <property type="entry name" value="tRNA-synt_2b"/>
    <property type="match status" value="1"/>
</dbReference>
<dbReference type="Gene3D" id="3.30.930.10">
    <property type="entry name" value="Bira Bifunctional Protein, Domain 2"/>
    <property type="match status" value="2"/>
</dbReference>
<keyword evidence="4 10" id="KW-0436">Ligase</keyword>
<evidence type="ECO:0000259" key="11">
    <source>
        <dbReference type="PROSITE" id="PS50862"/>
    </source>
</evidence>
<dbReference type="Pfam" id="PF03129">
    <property type="entry name" value="HGTP_anticodon"/>
    <property type="match status" value="1"/>
</dbReference>
<gene>
    <name evidence="10" type="primary">proS</name>
    <name evidence="12" type="ORF">CVV64_19440</name>
</gene>
<name>A0A2N1PJ24_9BACT</name>
<keyword evidence="6 10" id="KW-0067">ATP-binding</keyword>
<accession>A0A2N1PJ24</accession>
<dbReference type="PANTHER" id="PTHR42753">
    <property type="entry name" value="MITOCHONDRIAL RIBOSOME PROTEIN L39/PROLYL-TRNA LIGASE FAMILY MEMBER"/>
    <property type="match status" value="1"/>
</dbReference>
<dbReference type="AlphaFoldDB" id="A0A2N1PJ24"/>
<reference evidence="12 13" key="1">
    <citation type="journal article" date="2017" name="ISME J.">
        <title>Potential for microbial H2 and metal transformations associated with novel bacteria and archaea in deep terrestrial subsurface sediments.</title>
        <authorList>
            <person name="Hernsdorf A.W."/>
            <person name="Amano Y."/>
            <person name="Miyakawa K."/>
            <person name="Ise K."/>
            <person name="Suzuki Y."/>
            <person name="Anantharaman K."/>
            <person name="Probst A."/>
            <person name="Burstein D."/>
            <person name="Thomas B.C."/>
            <person name="Banfield J.F."/>
        </authorList>
    </citation>
    <scope>NUCLEOTIDE SEQUENCE [LARGE SCALE GENOMIC DNA]</scope>
    <source>
        <strain evidence="12">HGW-Wallbacteria-1</strain>
    </source>
</reference>
<comment type="subunit">
    <text evidence="2 10">Homodimer.</text>
</comment>
<proteinExistence type="inferred from homology"/>
<comment type="catalytic activity">
    <reaction evidence="9 10">
        <text>tRNA(Pro) + L-proline + ATP = L-prolyl-tRNA(Pro) + AMP + diphosphate</text>
        <dbReference type="Rhea" id="RHEA:14305"/>
        <dbReference type="Rhea" id="RHEA-COMP:9700"/>
        <dbReference type="Rhea" id="RHEA-COMP:9702"/>
        <dbReference type="ChEBI" id="CHEBI:30616"/>
        <dbReference type="ChEBI" id="CHEBI:33019"/>
        <dbReference type="ChEBI" id="CHEBI:60039"/>
        <dbReference type="ChEBI" id="CHEBI:78442"/>
        <dbReference type="ChEBI" id="CHEBI:78532"/>
        <dbReference type="ChEBI" id="CHEBI:456215"/>
        <dbReference type="EC" id="6.1.1.15"/>
    </reaction>
</comment>
<evidence type="ECO:0000256" key="8">
    <source>
        <dbReference type="ARBA" id="ARBA00023146"/>
    </source>
</evidence>
<dbReference type="InterPro" id="IPR036754">
    <property type="entry name" value="YbaK/aa-tRNA-synt-asso_dom_sf"/>
</dbReference>
<dbReference type="GO" id="GO:0006433">
    <property type="term" value="P:prolyl-tRNA aminoacylation"/>
    <property type="evidence" value="ECO:0007669"/>
    <property type="project" value="UniProtKB-UniRule"/>
</dbReference>
<comment type="caution">
    <text evidence="12">The sequence shown here is derived from an EMBL/GenBank/DDBJ whole genome shotgun (WGS) entry which is preliminary data.</text>
</comment>
<dbReference type="InterPro" id="IPR004500">
    <property type="entry name" value="Pro-tRNA-synth_IIa_bac-type"/>
</dbReference>
<dbReference type="CDD" id="cd00861">
    <property type="entry name" value="ProRS_anticodon_short"/>
    <property type="match status" value="1"/>
</dbReference>
<dbReference type="PANTHER" id="PTHR42753:SF2">
    <property type="entry name" value="PROLINE--TRNA LIGASE"/>
    <property type="match status" value="1"/>
</dbReference>
<dbReference type="InterPro" id="IPR050062">
    <property type="entry name" value="Pro-tRNA_synthetase"/>
</dbReference>
<evidence type="ECO:0000256" key="2">
    <source>
        <dbReference type="ARBA" id="ARBA00011738"/>
    </source>
</evidence>
<keyword evidence="7 10" id="KW-0648">Protein biosynthesis</keyword>
<dbReference type="InterPro" id="IPR023717">
    <property type="entry name" value="Pro-tRNA-Synthase_IIa_type1"/>
</dbReference>
<dbReference type="NCBIfam" id="TIGR00409">
    <property type="entry name" value="proS_fam_II"/>
    <property type="match status" value="1"/>
</dbReference>
<evidence type="ECO:0000256" key="7">
    <source>
        <dbReference type="ARBA" id="ARBA00022917"/>
    </source>
</evidence>
<dbReference type="SUPFAM" id="SSF55826">
    <property type="entry name" value="YbaK/ProRS associated domain"/>
    <property type="match status" value="1"/>
</dbReference>
<dbReference type="InterPro" id="IPR036621">
    <property type="entry name" value="Anticodon-bd_dom_sf"/>
</dbReference>
<keyword evidence="8 10" id="KW-0030">Aminoacyl-tRNA synthetase</keyword>
<dbReference type="SUPFAM" id="SSF55681">
    <property type="entry name" value="Class II aaRS and biotin synthetases"/>
    <property type="match status" value="1"/>
</dbReference>
<dbReference type="GO" id="GO:0005524">
    <property type="term" value="F:ATP binding"/>
    <property type="evidence" value="ECO:0007669"/>
    <property type="project" value="UniProtKB-UniRule"/>
</dbReference>
<dbReference type="NCBIfam" id="NF006625">
    <property type="entry name" value="PRK09194.1"/>
    <property type="match status" value="1"/>
</dbReference>
<dbReference type="Proteomes" id="UP000233256">
    <property type="component" value="Unassembled WGS sequence"/>
</dbReference>
<evidence type="ECO:0000256" key="10">
    <source>
        <dbReference type="HAMAP-Rule" id="MF_01569"/>
    </source>
</evidence>
<dbReference type="CDD" id="cd04334">
    <property type="entry name" value="ProRS-INS"/>
    <property type="match status" value="1"/>
</dbReference>
<evidence type="ECO:0000256" key="5">
    <source>
        <dbReference type="ARBA" id="ARBA00022741"/>
    </source>
</evidence>
<evidence type="ECO:0000256" key="3">
    <source>
        <dbReference type="ARBA" id="ARBA00022490"/>
    </source>
</evidence>
<evidence type="ECO:0000256" key="1">
    <source>
        <dbReference type="ARBA" id="ARBA00004496"/>
    </source>
</evidence>
<sequence>MRMSRLCGRRLKEDPKDAKLQSHKFLIRGGYVRQVTSGIYSALPMGLRVLRKVESIIREEMNRIDGQEVLLPVAMPRELWEESGRWESVGQELLRFRDRTGKDMLLGMTHEEAVVHLARNEVSSYKDFPFMLYQIQTKFRDEPRSRGGLIRVREFTMKDAYSFHTDTADMEEYYTRAHKAYSRIFARAGLKNVAVVASDAGIMGGGLSHEFMLVTPGGEDTLIICSSCSYRANKEVAVSRISEAAGQEIADLEKVHTPNCKTIEDVAAFLKIEPSQTAKAVFFADAEGKPVFVVVRGDREVNEIKLKKVLQTLELRFLTDEEIRAMGSEPGYASPMGVDGKDLRIVVDPTVASAVSLVTGANEADHHYRNFNFDRDLRGKVACPVIIEDIISVEENDACVECGKPLNICRGIEIGNIFQLGEKYSKPMNMTFVDDNGRSHNAVMGCYGIGVGRLMASVMEESNDKWGPIWPISIAPYQVHICALNMKNEPKVREVAEAIYQDLQDRGIEVIYDDRDEKAGPQFADADLTGIPLRVVVSPKTVAEDQVEFKIRGIRDGELVALDDLGGHIEEKIDQMLRELDETAEKAVAEA</sequence>
<dbReference type="CDD" id="cd00779">
    <property type="entry name" value="ProRS_core_prok"/>
    <property type="match status" value="1"/>
</dbReference>
<dbReference type="Pfam" id="PF04073">
    <property type="entry name" value="tRNA_edit"/>
    <property type="match status" value="1"/>
</dbReference>
<dbReference type="PROSITE" id="PS50862">
    <property type="entry name" value="AA_TRNA_LIGASE_II"/>
    <property type="match status" value="1"/>
</dbReference>
<dbReference type="GO" id="GO:0005829">
    <property type="term" value="C:cytosol"/>
    <property type="evidence" value="ECO:0007669"/>
    <property type="project" value="TreeGrafter"/>
</dbReference>
<dbReference type="InterPro" id="IPR002314">
    <property type="entry name" value="aa-tRNA-synt_IIb"/>
</dbReference>
<evidence type="ECO:0000256" key="6">
    <source>
        <dbReference type="ARBA" id="ARBA00022840"/>
    </source>
</evidence>
<evidence type="ECO:0000313" key="12">
    <source>
        <dbReference type="EMBL" id="PKK88292.1"/>
    </source>
</evidence>
<dbReference type="EMBL" id="PGXC01000053">
    <property type="protein sequence ID" value="PKK88292.1"/>
    <property type="molecule type" value="Genomic_DNA"/>
</dbReference>
<comment type="similarity">
    <text evidence="10">Belongs to the class-II aminoacyl-tRNA synthetase family. ProS type 1 subfamily.</text>
</comment>
<dbReference type="InterPro" id="IPR006195">
    <property type="entry name" value="aa-tRNA-synth_II"/>
</dbReference>